<feature type="compositionally biased region" description="Low complexity" evidence="1">
    <location>
        <begin position="451"/>
        <end position="464"/>
    </location>
</feature>
<accession>A0A8H5M4C1</accession>
<sequence>MPRMQQPTSKSIRIRSTADAHKIFYAVQQGILKMVTRRLDSDERLALGSGCVYAWEGLGIERFTEGRRWSPSRVRDEFLFYYEKYSPPESSYGLPHFISELMAYHVQHSGSDKAQTAPRDWDPLVKQTYSVWVETDKGRRKWHLTAYFTQLTVDHLRTIDDIPEVAELVVPEGMFKSTRVTKSRTKADEASRASTDPTSREATASTNRTYAPFTPYSPSIPPQNNSSNSIPMYEPYPSPLPRLPEQSYAGTSPPRNVPLPTRTPYQNGNRVVPQPEYADTRYSPSPRIASGLTTPVSPYIVPANFSPSQSYSPAPSHSNGNGNAVYTPHLSSSHSQSPQQGWFQPTYQPTEVYLAQSSLHAPSPVRPPESPLAYSLQQQQQHFSLTGHYPHADSTSLIMLQQPMAVDLSDVDPTSYLGAASMYIPRPENGTASYGDVLTFSPGPLELDRVPSPTGSSASSAHSGEIGRQRDLAPLHSLKRHHPYRRDPEDDKTLRLLVPSAP</sequence>
<feature type="region of interest" description="Disordered" evidence="1">
    <location>
        <begin position="179"/>
        <end position="293"/>
    </location>
</feature>
<dbReference type="GO" id="GO:0003677">
    <property type="term" value="F:DNA binding"/>
    <property type="evidence" value="ECO:0007669"/>
    <property type="project" value="TreeGrafter"/>
</dbReference>
<evidence type="ECO:0000313" key="3">
    <source>
        <dbReference type="Proteomes" id="UP000518752"/>
    </source>
</evidence>
<feature type="region of interest" description="Disordered" evidence="1">
    <location>
        <begin position="358"/>
        <end position="379"/>
    </location>
</feature>
<dbReference type="EMBL" id="JAACJN010000065">
    <property type="protein sequence ID" value="KAF5380229.1"/>
    <property type="molecule type" value="Genomic_DNA"/>
</dbReference>
<dbReference type="PANTHER" id="PTHR28027">
    <property type="entry name" value="TRANSCRIPTIONAL REGULATOR MIT1"/>
    <property type="match status" value="1"/>
</dbReference>
<proteinExistence type="predicted"/>
<feature type="compositionally biased region" description="Low complexity" evidence="1">
    <location>
        <begin position="222"/>
        <end position="231"/>
    </location>
</feature>
<protein>
    <recommendedName>
        <fullName evidence="4">cAMP-independent regulatory protein pac2</fullName>
    </recommendedName>
</protein>
<feature type="compositionally biased region" description="Basic and acidic residues" evidence="1">
    <location>
        <begin position="485"/>
        <end position="494"/>
    </location>
</feature>
<feature type="compositionally biased region" description="Polar residues" evidence="1">
    <location>
        <begin position="308"/>
        <end position="324"/>
    </location>
</feature>
<dbReference type="AlphaFoldDB" id="A0A8H5M4C1"/>
<feature type="region of interest" description="Disordered" evidence="1">
    <location>
        <begin position="445"/>
        <end position="502"/>
    </location>
</feature>
<evidence type="ECO:0008006" key="4">
    <source>
        <dbReference type="Google" id="ProtNLM"/>
    </source>
</evidence>
<dbReference type="Pfam" id="PF09729">
    <property type="entry name" value="Gti1_Pac2"/>
    <property type="match status" value="1"/>
</dbReference>
<dbReference type="Proteomes" id="UP000518752">
    <property type="component" value="Unassembled WGS sequence"/>
</dbReference>
<reference evidence="2 3" key="1">
    <citation type="journal article" date="2020" name="ISME J.">
        <title>Uncovering the hidden diversity of litter-decomposition mechanisms in mushroom-forming fungi.</title>
        <authorList>
            <person name="Floudas D."/>
            <person name="Bentzer J."/>
            <person name="Ahren D."/>
            <person name="Johansson T."/>
            <person name="Persson P."/>
            <person name="Tunlid A."/>
        </authorList>
    </citation>
    <scope>NUCLEOTIDE SEQUENCE [LARGE SCALE GENOMIC DNA]</scope>
    <source>
        <strain evidence="2 3">CBS 406.79</strain>
    </source>
</reference>
<feature type="compositionally biased region" description="Low complexity" evidence="1">
    <location>
        <begin position="328"/>
        <end position="340"/>
    </location>
</feature>
<keyword evidence="3" id="KW-1185">Reference proteome</keyword>
<dbReference type="OrthoDB" id="5572844at2759"/>
<gene>
    <name evidence="2" type="ORF">D9757_008226</name>
</gene>
<evidence type="ECO:0000256" key="1">
    <source>
        <dbReference type="SAM" id="MobiDB-lite"/>
    </source>
</evidence>
<organism evidence="2 3">
    <name type="scientific">Collybiopsis confluens</name>
    <dbReference type="NCBI Taxonomy" id="2823264"/>
    <lineage>
        <taxon>Eukaryota</taxon>
        <taxon>Fungi</taxon>
        <taxon>Dikarya</taxon>
        <taxon>Basidiomycota</taxon>
        <taxon>Agaricomycotina</taxon>
        <taxon>Agaricomycetes</taxon>
        <taxon>Agaricomycetidae</taxon>
        <taxon>Agaricales</taxon>
        <taxon>Marasmiineae</taxon>
        <taxon>Omphalotaceae</taxon>
        <taxon>Collybiopsis</taxon>
    </lineage>
</organism>
<dbReference type="PANTHER" id="PTHR28027:SF1">
    <property type="entry name" value="CAMP INDEPENDENT REGULATORY PROTEIN (AFU_ORTHOLOGUE AFUA_3G09640)"/>
    <property type="match status" value="1"/>
</dbReference>
<dbReference type="InterPro" id="IPR018608">
    <property type="entry name" value="Gti1/Pac2"/>
</dbReference>
<comment type="caution">
    <text evidence="2">The sequence shown here is derived from an EMBL/GenBank/DDBJ whole genome shotgun (WGS) entry which is preliminary data.</text>
</comment>
<evidence type="ECO:0000313" key="2">
    <source>
        <dbReference type="EMBL" id="KAF5380229.1"/>
    </source>
</evidence>
<feature type="region of interest" description="Disordered" evidence="1">
    <location>
        <begin position="308"/>
        <end position="344"/>
    </location>
</feature>
<name>A0A8H5M4C1_9AGAR</name>
<feature type="compositionally biased region" description="Polar residues" evidence="1">
    <location>
        <begin position="192"/>
        <end position="209"/>
    </location>
</feature>